<dbReference type="AlphaFoldDB" id="A0A0S6UCV1"/>
<keyword evidence="1" id="KW-0812">Transmembrane</keyword>
<organism evidence="2">
    <name type="scientific">Moorella thermoacetica Y72</name>
    <dbReference type="NCBI Taxonomy" id="1325331"/>
    <lineage>
        <taxon>Bacteria</taxon>
        <taxon>Bacillati</taxon>
        <taxon>Bacillota</taxon>
        <taxon>Clostridia</taxon>
        <taxon>Neomoorellales</taxon>
        <taxon>Neomoorellaceae</taxon>
        <taxon>Neomoorella</taxon>
    </lineage>
</organism>
<evidence type="ECO:0000313" key="2">
    <source>
        <dbReference type="EMBL" id="GAF26913.1"/>
    </source>
</evidence>
<gene>
    <name evidence="2" type="ORF">MTY_2253</name>
</gene>
<protein>
    <submittedName>
        <fullName evidence="2">Uncharacterized protein</fullName>
    </submittedName>
</protein>
<proteinExistence type="predicted"/>
<feature type="transmembrane region" description="Helical" evidence="1">
    <location>
        <begin position="27"/>
        <end position="46"/>
    </location>
</feature>
<reference evidence="2" key="1">
    <citation type="journal article" date="2014" name="Gene">
        <title>Genome-guided analysis of transformation efficiency and carbon dioxide assimilation by Moorella thermoacetica Y72.</title>
        <authorList>
            <person name="Tsukahara K."/>
            <person name="Kita A."/>
            <person name="Nakashimada Y."/>
            <person name="Hoshino T."/>
            <person name="Murakami K."/>
        </authorList>
    </citation>
    <scope>NUCLEOTIDE SEQUENCE [LARGE SCALE GENOMIC DNA]</scope>
    <source>
        <strain evidence="2">Y72</strain>
    </source>
</reference>
<accession>A0A0S6UCV1</accession>
<name>A0A0S6UCV1_NEOTH</name>
<dbReference type="Proteomes" id="UP000063718">
    <property type="component" value="Unassembled WGS sequence"/>
</dbReference>
<dbReference type="EMBL" id="DF238840">
    <property type="protein sequence ID" value="GAF26913.1"/>
    <property type="molecule type" value="Genomic_DNA"/>
</dbReference>
<evidence type="ECO:0000256" key="1">
    <source>
        <dbReference type="SAM" id="Phobius"/>
    </source>
</evidence>
<keyword evidence="1" id="KW-0472">Membrane</keyword>
<sequence length="48" mass="5455">MHSCNHKKKQALWPDGFTPPGSPRFRLIFGLGLLAGGLLYWLFIIYGH</sequence>
<keyword evidence="1" id="KW-1133">Transmembrane helix</keyword>